<accession>A0ABU9XYX1</accession>
<dbReference type="SUPFAM" id="SSF55729">
    <property type="entry name" value="Acyl-CoA N-acyltransferases (Nat)"/>
    <property type="match status" value="1"/>
</dbReference>
<name>A0ABU9XYX1_9SPHN</name>
<dbReference type="Pfam" id="PF13302">
    <property type="entry name" value="Acetyltransf_3"/>
    <property type="match status" value="1"/>
</dbReference>
<dbReference type="RefSeq" id="WP_343890747.1">
    <property type="nucleotide sequence ID" value="NZ_BAAAEH010000035.1"/>
</dbReference>
<dbReference type="InterPro" id="IPR051531">
    <property type="entry name" value="N-acetyltransferase"/>
</dbReference>
<keyword evidence="2" id="KW-0808">Transferase</keyword>
<dbReference type="PANTHER" id="PTHR43792:SF1">
    <property type="entry name" value="N-ACETYLTRANSFERASE DOMAIN-CONTAINING PROTEIN"/>
    <property type="match status" value="1"/>
</dbReference>
<protein>
    <submittedName>
        <fullName evidence="2">GNAT family protein</fullName>
        <ecNumber evidence="2">2.-.-.-</ecNumber>
    </submittedName>
</protein>
<gene>
    <name evidence="2" type="ORF">ABC974_03785</name>
</gene>
<dbReference type="PANTHER" id="PTHR43792">
    <property type="entry name" value="GNAT FAMILY, PUTATIVE (AFU_ORTHOLOGUE AFUA_3G00765)-RELATED-RELATED"/>
    <property type="match status" value="1"/>
</dbReference>
<dbReference type="GO" id="GO:0016740">
    <property type="term" value="F:transferase activity"/>
    <property type="evidence" value="ECO:0007669"/>
    <property type="project" value="UniProtKB-KW"/>
</dbReference>
<comment type="caution">
    <text evidence="2">The sequence shown here is derived from an EMBL/GenBank/DDBJ whole genome shotgun (WGS) entry which is preliminary data.</text>
</comment>
<reference evidence="2 3" key="1">
    <citation type="submission" date="2024-05" db="EMBL/GenBank/DDBJ databases">
        <authorList>
            <person name="Liu Q."/>
            <person name="Xin Y.-H."/>
        </authorList>
    </citation>
    <scope>NUCLEOTIDE SEQUENCE [LARGE SCALE GENOMIC DNA]</scope>
    <source>
        <strain evidence="2 3">CGMCC 1.10181</strain>
    </source>
</reference>
<sequence length="177" mass="19919">MTDTPVIETERLRLRPRTLDDAESLYPSLSDPELMTWWSRAPFTSIDEVRENFMPGDQSAGWRAWAITRKGDDRAIGYLAAGEKRQGGVTEIGYLLERAAWGSGIAREAVAGLVTYLFAHGKRRVFADTDPENAASNRLLESLGFTLEGRLRAEWETHMGVRDSFIWGVLASEWKAQ</sequence>
<dbReference type="InterPro" id="IPR000182">
    <property type="entry name" value="GNAT_dom"/>
</dbReference>
<proteinExistence type="predicted"/>
<dbReference type="Gene3D" id="3.40.630.30">
    <property type="match status" value="1"/>
</dbReference>
<evidence type="ECO:0000259" key="1">
    <source>
        <dbReference type="PROSITE" id="PS51186"/>
    </source>
</evidence>
<dbReference type="Proteomes" id="UP001419910">
    <property type="component" value="Unassembled WGS sequence"/>
</dbReference>
<organism evidence="2 3">
    <name type="scientific">Sphingomonas oligophenolica</name>
    <dbReference type="NCBI Taxonomy" id="301154"/>
    <lineage>
        <taxon>Bacteria</taxon>
        <taxon>Pseudomonadati</taxon>
        <taxon>Pseudomonadota</taxon>
        <taxon>Alphaproteobacteria</taxon>
        <taxon>Sphingomonadales</taxon>
        <taxon>Sphingomonadaceae</taxon>
        <taxon>Sphingomonas</taxon>
    </lineage>
</organism>
<dbReference type="EC" id="2.-.-.-" evidence="2"/>
<evidence type="ECO:0000313" key="2">
    <source>
        <dbReference type="EMBL" id="MEN2788735.1"/>
    </source>
</evidence>
<dbReference type="InterPro" id="IPR016181">
    <property type="entry name" value="Acyl_CoA_acyltransferase"/>
</dbReference>
<dbReference type="PROSITE" id="PS51186">
    <property type="entry name" value="GNAT"/>
    <property type="match status" value="1"/>
</dbReference>
<keyword evidence="3" id="KW-1185">Reference proteome</keyword>
<feature type="domain" description="N-acetyltransferase" evidence="1">
    <location>
        <begin position="12"/>
        <end position="172"/>
    </location>
</feature>
<dbReference type="EMBL" id="JBDIME010000002">
    <property type="protein sequence ID" value="MEN2788735.1"/>
    <property type="molecule type" value="Genomic_DNA"/>
</dbReference>
<evidence type="ECO:0000313" key="3">
    <source>
        <dbReference type="Proteomes" id="UP001419910"/>
    </source>
</evidence>